<dbReference type="InterPro" id="IPR027479">
    <property type="entry name" value="S-Me-THD_N_sf"/>
</dbReference>
<accession>A0A1A9KFV7</accession>
<dbReference type="RefSeq" id="WP_064583808.1">
    <property type="nucleotide sequence ID" value="NZ_CP015878.1"/>
</dbReference>
<dbReference type="Pfam" id="PF20906">
    <property type="entry name" value="S-Me-THD_C"/>
    <property type="match status" value="1"/>
</dbReference>
<dbReference type="Gene3D" id="2.40.390.10">
    <property type="entry name" value="CV3147-like"/>
    <property type="match status" value="1"/>
</dbReference>
<evidence type="ECO:0000313" key="4">
    <source>
        <dbReference type="Proteomes" id="UP000077748"/>
    </source>
</evidence>
<evidence type="ECO:0008006" key="5">
    <source>
        <dbReference type="Google" id="ProtNLM"/>
    </source>
</evidence>
<gene>
    <name evidence="3" type="ORF">A9C11_21545</name>
</gene>
<dbReference type="InterPro" id="IPR010318">
    <property type="entry name" value="S-Me-THD_N"/>
</dbReference>
<reference evidence="3 4" key="1">
    <citation type="submission" date="2016-05" db="EMBL/GenBank/DDBJ databases">
        <title>Genome Sequence of Pseudomonas citronellolis Strain SJTE-3, an Estrogens and Persistent Organic Pollutants degradation strain.</title>
        <authorList>
            <person name="Liang R."/>
        </authorList>
    </citation>
    <scope>NUCLEOTIDE SEQUENCE [LARGE SCALE GENOMIC DNA]</scope>
    <source>
        <strain evidence="3 4">SJTE-3</strain>
    </source>
</reference>
<dbReference type="InterPro" id="IPR024071">
    <property type="entry name" value="S-Me-THD_C_sf"/>
</dbReference>
<organism evidence="3 4">
    <name type="scientific">Pseudomonas citronellolis</name>
    <dbReference type="NCBI Taxonomy" id="53408"/>
    <lineage>
        <taxon>Bacteria</taxon>
        <taxon>Pseudomonadati</taxon>
        <taxon>Pseudomonadota</taxon>
        <taxon>Gammaproteobacteria</taxon>
        <taxon>Pseudomonadales</taxon>
        <taxon>Pseudomonadaceae</taxon>
        <taxon>Pseudomonas</taxon>
    </lineage>
</organism>
<evidence type="ECO:0000259" key="1">
    <source>
        <dbReference type="Pfam" id="PF06032"/>
    </source>
</evidence>
<evidence type="ECO:0000313" key="3">
    <source>
        <dbReference type="EMBL" id="ANI16394.1"/>
    </source>
</evidence>
<proteinExistence type="predicted"/>
<protein>
    <recommendedName>
        <fullName evidence="5">DUF917 domain-containing protein</fullName>
    </recommendedName>
</protein>
<dbReference type="SUPFAM" id="SSF160991">
    <property type="entry name" value="CV3147-like"/>
    <property type="match status" value="1"/>
</dbReference>
<name>A0A1A9KFV7_9PSED</name>
<dbReference type="AlphaFoldDB" id="A0A1A9KFV7"/>
<dbReference type="InterPro" id="IPR048350">
    <property type="entry name" value="S-Me-THD-like_C"/>
</dbReference>
<dbReference type="Pfam" id="PF06032">
    <property type="entry name" value="S-Me-THD_N"/>
    <property type="match status" value="1"/>
</dbReference>
<dbReference type="Proteomes" id="UP000077748">
    <property type="component" value="Chromosome"/>
</dbReference>
<evidence type="ECO:0000259" key="2">
    <source>
        <dbReference type="Pfam" id="PF20906"/>
    </source>
</evidence>
<feature type="domain" description="S-Me-THD N-terminal" evidence="1">
    <location>
        <begin position="10"/>
        <end position="160"/>
    </location>
</feature>
<dbReference type="Gene3D" id="3.40.1610.10">
    <property type="entry name" value="CV3147-like domain"/>
    <property type="match status" value="1"/>
</dbReference>
<feature type="domain" description="S-Me-THD-like C-terminal" evidence="2">
    <location>
        <begin position="167"/>
        <end position="357"/>
    </location>
</feature>
<sequence length="370" mass="38925">MPCFDTISSQDLARGAVLLGTGGGGDPHVGELFLRRQLQRGLQPRLLPLAELADEAFVVSVAGIGAPTVLVEHLLSEAALQHLLQQAEAFYARPIDALICAEVGGANAMLPLAAAALSGLPLVDADGIGRAFPHIDMTTFGIHGCSASPALFSDDLGNLARLSAVDNPSLEHMVRALAASLGGSLYGVLYPLSGAQAKRFAVAGSITQALRIGRHIREARAGSADPVAGLVRFLDGLEPGRRACELFDGKVADVRHETRDGFHWGQVLLEPASGSGEAVVIDIQNEFLRARQGERVLAVVPDLLCLLDSESAEPLTAENLRYGMRVRLLAYAAPPCLLSEAALAVVGPARFGLDSPWRSFLADDQGRAPA</sequence>
<dbReference type="EMBL" id="CP015878">
    <property type="protein sequence ID" value="ANI16394.1"/>
    <property type="molecule type" value="Genomic_DNA"/>
</dbReference>